<protein>
    <submittedName>
        <fullName evidence="1">Uncharacterized protein</fullName>
    </submittedName>
</protein>
<reference evidence="1" key="1">
    <citation type="journal article" date="2014" name="Front. Microbiol.">
        <title>High frequency of phylogenetically diverse reductive dehalogenase-homologous genes in deep subseafloor sedimentary metagenomes.</title>
        <authorList>
            <person name="Kawai M."/>
            <person name="Futagami T."/>
            <person name="Toyoda A."/>
            <person name="Takaki Y."/>
            <person name="Nishi S."/>
            <person name="Hori S."/>
            <person name="Arai W."/>
            <person name="Tsubouchi T."/>
            <person name="Morono Y."/>
            <person name="Uchiyama I."/>
            <person name="Ito T."/>
            <person name="Fujiyama A."/>
            <person name="Inagaki F."/>
            <person name="Takami H."/>
        </authorList>
    </citation>
    <scope>NUCLEOTIDE SEQUENCE</scope>
    <source>
        <strain evidence="1">Expedition CK06-06</strain>
    </source>
</reference>
<dbReference type="AlphaFoldDB" id="X0XDQ0"/>
<dbReference type="EMBL" id="BARS01044306">
    <property type="protein sequence ID" value="GAG34793.1"/>
    <property type="molecule type" value="Genomic_DNA"/>
</dbReference>
<sequence>MARAPEVHRRPENDPAYTAVKMLIPEFEWNKDRPVKERVAAAIKHIENPMYVKGILAVETTLAKEEIKKALAAELGNRKAKKGKKKAKKKAK</sequence>
<gene>
    <name evidence="1" type="ORF">S01H1_66967</name>
</gene>
<accession>X0XDQ0</accession>
<comment type="caution">
    <text evidence="1">The sequence shown here is derived from an EMBL/GenBank/DDBJ whole genome shotgun (WGS) entry which is preliminary data.</text>
</comment>
<proteinExistence type="predicted"/>
<name>X0XDQ0_9ZZZZ</name>
<organism evidence="1">
    <name type="scientific">marine sediment metagenome</name>
    <dbReference type="NCBI Taxonomy" id="412755"/>
    <lineage>
        <taxon>unclassified sequences</taxon>
        <taxon>metagenomes</taxon>
        <taxon>ecological metagenomes</taxon>
    </lineage>
</organism>
<evidence type="ECO:0000313" key="1">
    <source>
        <dbReference type="EMBL" id="GAG34793.1"/>
    </source>
</evidence>